<dbReference type="Proteomes" id="UP001549106">
    <property type="component" value="Unassembled WGS sequence"/>
</dbReference>
<keyword evidence="2" id="KW-1185">Reference proteome</keyword>
<dbReference type="EMBL" id="JBEPMJ010000020">
    <property type="protein sequence ID" value="MET3751341.1"/>
    <property type="molecule type" value="Genomic_DNA"/>
</dbReference>
<reference evidence="1 2" key="1">
    <citation type="submission" date="2024-06" db="EMBL/GenBank/DDBJ databases">
        <title>Genomic Encyclopedia of Type Strains, Phase IV (KMG-IV): sequencing the most valuable type-strain genomes for metagenomic binning, comparative biology and taxonomic classification.</title>
        <authorList>
            <person name="Goeker M."/>
        </authorList>
    </citation>
    <scope>NUCLEOTIDE SEQUENCE [LARGE SCALE GENOMIC DNA]</scope>
    <source>
        <strain evidence="1 2">DSM 29492</strain>
    </source>
</reference>
<name>A0ABV2M4E0_9FIRM</name>
<organism evidence="1 2">
    <name type="scientific">Blautia caecimuris</name>
    <dbReference type="NCBI Taxonomy" id="1796615"/>
    <lineage>
        <taxon>Bacteria</taxon>
        <taxon>Bacillati</taxon>
        <taxon>Bacillota</taxon>
        <taxon>Clostridia</taxon>
        <taxon>Lachnospirales</taxon>
        <taxon>Lachnospiraceae</taxon>
        <taxon>Blautia</taxon>
    </lineage>
</organism>
<evidence type="ECO:0000313" key="1">
    <source>
        <dbReference type="EMBL" id="MET3751341.1"/>
    </source>
</evidence>
<dbReference type="InterPro" id="IPR029058">
    <property type="entry name" value="AB_hydrolase_fold"/>
</dbReference>
<dbReference type="RefSeq" id="WP_257465074.1">
    <property type="nucleotide sequence ID" value="NZ_JANJZT010000021.1"/>
</dbReference>
<protein>
    <submittedName>
        <fullName evidence="1">Pimeloyl-ACP methyl ester carboxylesterase</fullName>
    </submittedName>
</protein>
<comment type="caution">
    <text evidence="1">The sequence shown here is derived from an EMBL/GenBank/DDBJ whole genome shotgun (WGS) entry which is preliminary data.</text>
</comment>
<sequence length="199" mass="23609">MKKAIIYIHGKGGNHREAEQYRQNCLECNIYGVDYQDDFPWVVQEKILDVYNRLNKKYDCIYVLANSIGAYFSMHTLQKADIKKAFFISPILDMERLILDMMRWAEVSEDELAEKEEIPTDFGETLSWKYFCYVREHPISWEIPTEILYGENDSMTTLQTVKKFMDSHEAHLTVMKGGEHWFHTKEQLAFLNDWMRSVV</sequence>
<evidence type="ECO:0000313" key="2">
    <source>
        <dbReference type="Proteomes" id="UP001549106"/>
    </source>
</evidence>
<gene>
    <name evidence="1" type="ORF">ABID24_002600</name>
</gene>
<dbReference type="Gene3D" id="3.40.50.1820">
    <property type="entry name" value="alpha/beta hydrolase"/>
    <property type="match status" value="1"/>
</dbReference>
<proteinExistence type="predicted"/>
<accession>A0ABV2M4E0</accession>
<dbReference type="SUPFAM" id="SSF53474">
    <property type="entry name" value="alpha/beta-Hydrolases"/>
    <property type="match status" value="1"/>
</dbReference>